<dbReference type="EMBL" id="CP051677">
    <property type="protein sequence ID" value="QJD79071.1"/>
    <property type="molecule type" value="Genomic_DNA"/>
</dbReference>
<proteinExistence type="inferred from homology"/>
<evidence type="ECO:0000313" key="7">
    <source>
        <dbReference type="EMBL" id="QJD79071.1"/>
    </source>
</evidence>
<dbReference type="GO" id="GO:0055085">
    <property type="term" value="P:transmembrane transport"/>
    <property type="evidence" value="ECO:0007669"/>
    <property type="project" value="TreeGrafter"/>
</dbReference>
<dbReference type="KEGG" id="srho:HH216_12035"/>
<feature type="transmembrane region" description="Helical" evidence="6">
    <location>
        <begin position="40"/>
        <end position="58"/>
    </location>
</feature>
<keyword evidence="4 6" id="KW-1133">Transmembrane helix</keyword>
<comment type="subcellular location">
    <subcellularLocation>
        <location evidence="1">Membrane</location>
        <topology evidence="1">Multi-pass membrane protein</topology>
    </subcellularLocation>
</comment>
<feature type="transmembrane region" description="Helical" evidence="6">
    <location>
        <begin position="205"/>
        <end position="230"/>
    </location>
</feature>
<evidence type="ECO:0000313" key="8">
    <source>
        <dbReference type="Proteomes" id="UP000501128"/>
    </source>
</evidence>
<dbReference type="Pfam" id="PF01594">
    <property type="entry name" value="AI-2E_transport"/>
    <property type="match status" value="1"/>
</dbReference>
<feature type="transmembrane region" description="Helical" evidence="6">
    <location>
        <begin position="147"/>
        <end position="173"/>
    </location>
</feature>
<dbReference type="InterPro" id="IPR002549">
    <property type="entry name" value="AI-2E-like"/>
</dbReference>
<dbReference type="Proteomes" id="UP000501128">
    <property type="component" value="Chromosome"/>
</dbReference>
<dbReference type="PANTHER" id="PTHR21716">
    <property type="entry name" value="TRANSMEMBRANE PROTEIN"/>
    <property type="match status" value="1"/>
</dbReference>
<protein>
    <submittedName>
        <fullName evidence="7">AI-2E family transporter</fullName>
    </submittedName>
</protein>
<feature type="transmembrane region" description="Helical" evidence="6">
    <location>
        <begin position="311"/>
        <end position="335"/>
    </location>
</feature>
<evidence type="ECO:0000256" key="4">
    <source>
        <dbReference type="ARBA" id="ARBA00022989"/>
    </source>
</evidence>
<keyword evidence="3 6" id="KW-0812">Transmembrane</keyword>
<reference evidence="7 8" key="1">
    <citation type="submission" date="2020-04" db="EMBL/GenBank/DDBJ databases">
        <title>Genome sequencing of novel species.</title>
        <authorList>
            <person name="Heo J."/>
            <person name="Kim S.-J."/>
            <person name="Kim J.-S."/>
            <person name="Hong S.-B."/>
            <person name="Kwon S.-W."/>
        </authorList>
    </citation>
    <scope>NUCLEOTIDE SEQUENCE [LARGE SCALE GENOMIC DNA]</scope>
    <source>
        <strain evidence="7 8">CJU-R4</strain>
    </source>
</reference>
<keyword evidence="5 6" id="KW-0472">Membrane</keyword>
<feature type="transmembrane region" description="Helical" evidence="6">
    <location>
        <begin position="70"/>
        <end position="92"/>
    </location>
</feature>
<evidence type="ECO:0000256" key="6">
    <source>
        <dbReference type="SAM" id="Phobius"/>
    </source>
</evidence>
<feature type="transmembrane region" description="Helical" evidence="6">
    <location>
        <begin position="237"/>
        <end position="266"/>
    </location>
</feature>
<evidence type="ECO:0000256" key="2">
    <source>
        <dbReference type="ARBA" id="ARBA00009773"/>
    </source>
</evidence>
<feature type="transmembrane region" description="Helical" evidence="6">
    <location>
        <begin position="272"/>
        <end position="290"/>
    </location>
</feature>
<keyword evidence="8" id="KW-1185">Reference proteome</keyword>
<organism evidence="7 8">
    <name type="scientific">Spirosoma rhododendri</name>
    <dbReference type="NCBI Taxonomy" id="2728024"/>
    <lineage>
        <taxon>Bacteria</taxon>
        <taxon>Pseudomonadati</taxon>
        <taxon>Bacteroidota</taxon>
        <taxon>Cytophagia</taxon>
        <taxon>Cytophagales</taxon>
        <taxon>Cytophagaceae</taxon>
        <taxon>Spirosoma</taxon>
    </lineage>
</organism>
<evidence type="ECO:0000256" key="5">
    <source>
        <dbReference type="ARBA" id="ARBA00023136"/>
    </source>
</evidence>
<evidence type="ECO:0000256" key="3">
    <source>
        <dbReference type="ARBA" id="ARBA00022692"/>
    </source>
</evidence>
<comment type="similarity">
    <text evidence="2">Belongs to the autoinducer-2 exporter (AI-2E) (TC 2.A.86) family.</text>
</comment>
<dbReference type="PANTHER" id="PTHR21716:SF62">
    <property type="entry name" value="TRANSPORT PROTEIN YDBI-RELATED"/>
    <property type="match status" value="1"/>
</dbReference>
<sequence>MPDNSPQLDTGTFAQRVSIAVGITILFVLLIWLFGVSFEVFLLIIAALLIALPLRAGAKKIHQKFGWNETLSLIVVIVGVLGLLTAIFWLLASRINTQIAEFQEQTPEAIANFEQRLASSQLGQQVLNNLPDPAQLMKNGPKLLTRATGVLSGTFGALSNIYVVIFMAAFIVADPKLYRQGILRLVPKRGRKRAGEVLDQLNTTLVHWLMGQLFSMTVVGLLTGLGLWLLGVRLAGVLALFAGLISFIPNLGPIIALVPALLFAFLDGPQQALYVVILYMGVQFVESSLATPLVQKKLIDMPPALVFGSQLVIGAFGGILGLMLATPIVAMLMILTQMLYVQDVLDDETMDVGS</sequence>
<dbReference type="RefSeq" id="WP_169551038.1">
    <property type="nucleotide sequence ID" value="NZ_CP051677.1"/>
</dbReference>
<dbReference type="AlphaFoldDB" id="A0A7L5DNL1"/>
<gene>
    <name evidence="7" type="ORF">HH216_12035</name>
</gene>
<name>A0A7L5DNL1_9BACT</name>
<accession>A0A7L5DNL1</accession>
<dbReference type="GO" id="GO:0016020">
    <property type="term" value="C:membrane"/>
    <property type="evidence" value="ECO:0007669"/>
    <property type="project" value="UniProtKB-SubCell"/>
</dbReference>
<feature type="transmembrane region" description="Helical" evidence="6">
    <location>
        <begin position="13"/>
        <end position="33"/>
    </location>
</feature>
<evidence type="ECO:0000256" key="1">
    <source>
        <dbReference type="ARBA" id="ARBA00004141"/>
    </source>
</evidence>